<protein>
    <recommendedName>
        <fullName evidence="1">PDZ domain-containing protein</fullName>
    </recommendedName>
</protein>
<dbReference type="eggNOG" id="KOG3550">
    <property type="taxonomic scope" value="Eukaryota"/>
</dbReference>
<dbReference type="SUPFAM" id="SSF101288">
    <property type="entry name" value="L27 domain"/>
    <property type="match status" value="1"/>
</dbReference>
<name>A0A1X7U0F7_AMPQE</name>
<reference evidence="2" key="1">
    <citation type="submission" date="2017-05" db="UniProtKB">
        <authorList>
            <consortium name="EnsemblMetazoa"/>
        </authorList>
    </citation>
    <scope>IDENTIFICATION</scope>
</reference>
<dbReference type="Gene3D" id="2.30.42.10">
    <property type="match status" value="1"/>
</dbReference>
<dbReference type="SMART" id="SM00228">
    <property type="entry name" value="PDZ"/>
    <property type="match status" value="1"/>
</dbReference>
<dbReference type="FunCoup" id="A0A1X7U0F7">
    <property type="interactions" value="794"/>
</dbReference>
<dbReference type="Pfam" id="PF00595">
    <property type="entry name" value="PDZ"/>
    <property type="match status" value="1"/>
</dbReference>
<evidence type="ECO:0000259" key="1">
    <source>
        <dbReference type="PROSITE" id="PS50106"/>
    </source>
</evidence>
<dbReference type="InterPro" id="IPR036892">
    <property type="entry name" value="L27_dom_sf"/>
</dbReference>
<dbReference type="OrthoDB" id="10056216at2759"/>
<dbReference type="SUPFAM" id="SSF50156">
    <property type="entry name" value="PDZ domain-like"/>
    <property type="match status" value="1"/>
</dbReference>
<dbReference type="EnsemblMetazoa" id="Aqu2.1.21176_001">
    <property type="protein sequence ID" value="Aqu2.1.21176_001"/>
    <property type="gene ID" value="Aqu2.1.21176"/>
</dbReference>
<evidence type="ECO:0000313" key="2">
    <source>
        <dbReference type="EnsemblMetazoa" id="Aqu2.1.21176_001"/>
    </source>
</evidence>
<dbReference type="Gene3D" id="1.10.287.650">
    <property type="entry name" value="L27 domain"/>
    <property type="match status" value="1"/>
</dbReference>
<dbReference type="PROSITE" id="PS50106">
    <property type="entry name" value="PDZ"/>
    <property type="match status" value="1"/>
</dbReference>
<organism evidence="2">
    <name type="scientific">Amphimedon queenslandica</name>
    <name type="common">Sponge</name>
    <dbReference type="NCBI Taxonomy" id="400682"/>
    <lineage>
        <taxon>Eukaryota</taxon>
        <taxon>Metazoa</taxon>
        <taxon>Porifera</taxon>
        <taxon>Demospongiae</taxon>
        <taxon>Heteroscleromorpha</taxon>
        <taxon>Haplosclerida</taxon>
        <taxon>Niphatidae</taxon>
        <taxon>Amphimedon</taxon>
    </lineage>
</organism>
<dbReference type="InterPro" id="IPR001478">
    <property type="entry name" value="PDZ"/>
</dbReference>
<accession>A0A1X7U0F7</accession>
<proteinExistence type="predicted"/>
<sequence>MATVSDTRVSSPPPQMGLDQDIERIIELLGVLLEKEDTTLPKEQMGQLRQVLISSFFRQVKEVYENMYQTVETKGSPEVRAQATAKATVAAFAASEGQGHPRLVELEKTAEGFGFNVMGGREQKCPIYISRIIPGGYSDRQGQLRRGDQILSVNGENLEEAEHSRAVDLLKNAQDSNQIGFA</sequence>
<dbReference type="AlphaFoldDB" id="A0A1X7U0F7"/>
<dbReference type="PANTHER" id="PTHR14063">
    <property type="entry name" value="PROTEIN LIN-7 HOMOLOG"/>
    <property type="match status" value="1"/>
</dbReference>
<dbReference type="InterPro" id="IPR051109">
    <property type="entry name" value="MAM_complex_regulator"/>
</dbReference>
<dbReference type="InParanoid" id="A0A1X7U0F7"/>
<feature type="domain" description="PDZ" evidence="1">
    <location>
        <begin position="103"/>
        <end position="182"/>
    </location>
</feature>
<dbReference type="InterPro" id="IPR036034">
    <property type="entry name" value="PDZ_sf"/>
</dbReference>
<dbReference type="STRING" id="400682.A0A1X7U0F7"/>